<keyword evidence="2" id="KW-1185">Reference proteome</keyword>
<name>A0A3S9XC55_9GAMM</name>
<reference evidence="2" key="1">
    <citation type="submission" date="2018-06" db="EMBL/GenBank/DDBJ databases">
        <title>Complete genome of Pseudomonas insecticola strain QZS01.</title>
        <authorList>
            <person name="Wang J."/>
            <person name="Su Q."/>
        </authorList>
    </citation>
    <scope>NUCLEOTIDE SEQUENCE [LARGE SCALE GENOMIC DNA]</scope>
    <source>
        <strain evidence="2">QZS01</strain>
    </source>
</reference>
<evidence type="ECO:0000313" key="1">
    <source>
        <dbReference type="EMBL" id="AZS49975.1"/>
    </source>
</evidence>
<accession>A0A3S9XC55</accession>
<dbReference type="AlphaFoldDB" id="A0A3S9XC55"/>
<gene>
    <name evidence="1" type="ORF">DM558_03925</name>
</gene>
<organism evidence="1 2">
    <name type="scientific">Entomomonas moraniae</name>
    <dbReference type="NCBI Taxonomy" id="2213226"/>
    <lineage>
        <taxon>Bacteria</taxon>
        <taxon>Pseudomonadati</taxon>
        <taxon>Pseudomonadota</taxon>
        <taxon>Gammaproteobacteria</taxon>
        <taxon>Pseudomonadales</taxon>
        <taxon>Pseudomonadaceae</taxon>
        <taxon>Entomomonas</taxon>
    </lineage>
</organism>
<protein>
    <submittedName>
        <fullName evidence="1">Uncharacterized protein</fullName>
    </submittedName>
</protein>
<evidence type="ECO:0000313" key="2">
    <source>
        <dbReference type="Proteomes" id="UP000273143"/>
    </source>
</evidence>
<dbReference type="Proteomes" id="UP000273143">
    <property type="component" value="Chromosome"/>
</dbReference>
<dbReference type="RefSeq" id="WP_127162142.1">
    <property type="nucleotide sequence ID" value="NZ_CP029822.1"/>
</dbReference>
<dbReference type="KEGG" id="emo:DM558_03925"/>
<dbReference type="EMBL" id="CP029822">
    <property type="protein sequence ID" value="AZS49975.1"/>
    <property type="molecule type" value="Genomic_DNA"/>
</dbReference>
<proteinExistence type="predicted"/>
<sequence>MSYYDNFSLNSALKVEREQVWGLEPNKHVYKVTLPVFMSKVIPNDDIYKTYGNKLFLHTEFEIKIIANSEASIVEVENQAKITLKSMLASDSVFDF</sequence>